<dbReference type="InterPro" id="IPR018062">
    <property type="entry name" value="HTH_AraC-typ_CS"/>
</dbReference>
<evidence type="ECO:0000256" key="2">
    <source>
        <dbReference type="ARBA" id="ARBA00023125"/>
    </source>
</evidence>
<gene>
    <name evidence="5" type="ORF">KCG49_14095</name>
</gene>
<dbReference type="Pfam" id="PF12833">
    <property type="entry name" value="HTH_18"/>
    <property type="match status" value="1"/>
</dbReference>
<dbReference type="AlphaFoldDB" id="A0A9X1JT64"/>
<evidence type="ECO:0000256" key="1">
    <source>
        <dbReference type="ARBA" id="ARBA00023015"/>
    </source>
</evidence>
<dbReference type="PROSITE" id="PS01124">
    <property type="entry name" value="HTH_ARAC_FAMILY_2"/>
    <property type="match status" value="1"/>
</dbReference>
<dbReference type="PANTHER" id="PTHR43280:SF28">
    <property type="entry name" value="HTH-TYPE TRANSCRIPTIONAL ACTIVATOR RHAS"/>
    <property type="match status" value="1"/>
</dbReference>
<dbReference type="GO" id="GO:0003700">
    <property type="term" value="F:DNA-binding transcription factor activity"/>
    <property type="evidence" value="ECO:0007669"/>
    <property type="project" value="InterPro"/>
</dbReference>
<keyword evidence="6" id="KW-1185">Reference proteome</keyword>
<organism evidence="5 6">
    <name type="scientific">Winogradskyella luteola</name>
    <dbReference type="NCBI Taxonomy" id="2828330"/>
    <lineage>
        <taxon>Bacteria</taxon>
        <taxon>Pseudomonadati</taxon>
        <taxon>Bacteroidota</taxon>
        <taxon>Flavobacteriia</taxon>
        <taxon>Flavobacteriales</taxon>
        <taxon>Flavobacteriaceae</taxon>
        <taxon>Winogradskyella</taxon>
    </lineage>
</organism>
<evidence type="ECO:0000259" key="4">
    <source>
        <dbReference type="PROSITE" id="PS01124"/>
    </source>
</evidence>
<evidence type="ECO:0000256" key="3">
    <source>
        <dbReference type="ARBA" id="ARBA00023163"/>
    </source>
</evidence>
<dbReference type="PANTHER" id="PTHR43280">
    <property type="entry name" value="ARAC-FAMILY TRANSCRIPTIONAL REGULATOR"/>
    <property type="match status" value="1"/>
</dbReference>
<protein>
    <submittedName>
        <fullName evidence="5">Helix-turn-helix transcriptional regulator</fullName>
    </submittedName>
</protein>
<reference evidence="5" key="1">
    <citation type="submission" date="2021-04" db="EMBL/GenBank/DDBJ databases">
        <authorList>
            <person name="Pira H."/>
            <person name="Risdian C."/>
            <person name="Wink J."/>
        </authorList>
    </citation>
    <scope>NUCLEOTIDE SEQUENCE</scope>
    <source>
        <strain evidence="5">WHY3</strain>
    </source>
</reference>
<dbReference type="SMART" id="SM00342">
    <property type="entry name" value="HTH_ARAC"/>
    <property type="match status" value="1"/>
</dbReference>
<evidence type="ECO:0000313" key="6">
    <source>
        <dbReference type="Proteomes" id="UP001138894"/>
    </source>
</evidence>
<dbReference type="InterPro" id="IPR018060">
    <property type="entry name" value="HTH_AraC"/>
</dbReference>
<dbReference type="PROSITE" id="PS00041">
    <property type="entry name" value="HTH_ARAC_FAMILY_1"/>
    <property type="match status" value="1"/>
</dbReference>
<proteinExistence type="predicted"/>
<keyword evidence="2" id="KW-0238">DNA-binding</keyword>
<accession>A0A9X1JT64</accession>
<keyword evidence="1" id="KW-0805">Transcription regulation</keyword>
<comment type="caution">
    <text evidence="5">The sequence shown here is derived from an EMBL/GenBank/DDBJ whole genome shotgun (WGS) entry which is preliminary data.</text>
</comment>
<feature type="domain" description="HTH araC/xylS-type" evidence="4">
    <location>
        <begin position="207"/>
        <end position="305"/>
    </location>
</feature>
<dbReference type="RefSeq" id="WP_218547398.1">
    <property type="nucleotide sequence ID" value="NZ_JAGSPD010000014.1"/>
</dbReference>
<evidence type="ECO:0000313" key="5">
    <source>
        <dbReference type="EMBL" id="MBV7270322.1"/>
    </source>
</evidence>
<dbReference type="Proteomes" id="UP001138894">
    <property type="component" value="Unassembled WGS sequence"/>
</dbReference>
<dbReference type="EMBL" id="JAGSPD010000014">
    <property type="protein sequence ID" value="MBV7270322.1"/>
    <property type="molecule type" value="Genomic_DNA"/>
</dbReference>
<keyword evidence="3" id="KW-0804">Transcription</keyword>
<dbReference type="GO" id="GO:0043565">
    <property type="term" value="F:sequence-specific DNA binding"/>
    <property type="evidence" value="ECO:0007669"/>
    <property type="project" value="InterPro"/>
</dbReference>
<sequence length="305" mass="35898">MKKIYIDKYYDHFAKKVHSTAPDFHSDSNYMMRFNTHMKSYAYENNNLVIIFFKKGHGSIEWRNKRQTLNNDTFIVTNPSDGWIYLNEEEKCIDVLSLVVTKKLKKEFDTFFHSDTKSILNNPFHLKDDKNFFIEKTFSANHYPSGLLLKKVHDISLGEEFEFFDAEELSLTILDALHKDQIRAYRHANNINVKKQSTKIETLKRLLIAREYIHDNLDKKISLDELSNISCLSKFHLYSSFKTVFGKTPHQYSNSFRMMKAKEMLLSNQYSVSEVTDALGFNDIYSFSKLFKKAYKNPPSKLILK</sequence>
<name>A0A9X1JT64_9FLAO</name>